<dbReference type="InterPro" id="IPR036779">
    <property type="entry name" value="LysM_dom_sf"/>
</dbReference>
<name>A0ABR5AYN5_BACBA</name>
<dbReference type="RefSeq" id="WP_041097008.1">
    <property type="nucleotide sequence ID" value="NZ_JARTHD010000004.1"/>
</dbReference>
<dbReference type="Gene3D" id="3.10.350.10">
    <property type="entry name" value="LysM domain"/>
    <property type="match status" value="1"/>
</dbReference>
<evidence type="ECO:0000313" key="4">
    <source>
        <dbReference type="EMBL" id="KIL79849.1"/>
    </source>
</evidence>
<feature type="compositionally biased region" description="Basic and acidic residues" evidence="1">
    <location>
        <begin position="1"/>
        <end position="25"/>
    </location>
</feature>
<reference evidence="4 5" key="1">
    <citation type="submission" date="2015-01" db="EMBL/GenBank/DDBJ databases">
        <title>Genome Assembly of Bacillus badius MTCC 1458.</title>
        <authorList>
            <person name="Verma A."/>
            <person name="Khatri I."/>
            <person name="Mual P."/>
            <person name="Subramanian S."/>
            <person name="Krishnamurthi S."/>
        </authorList>
    </citation>
    <scope>NUCLEOTIDE SEQUENCE [LARGE SCALE GENOMIC DNA]</scope>
    <source>
        <strain evidence="4 5">MTCC 1458</strain>
    </source>
</reference>
<feature type="domain" description="LysM" evidence="3">
    <location>
        <begin position="186"/>
        <end position="232"/>
    </location>
</feature>
<feature type="region of interest" description="Disordered" evidence="1">
    <location>
        <begin position="78"/>
        <end position="189"/>
    </location>
</feature>
<keyword evidence="2" id="KW-1133">Transmembrane helix</keyword>
<dbReference type="InterPro" id="IPR018392">
    <property type="entry name" value="LysM"/>
</dbReference>
<dbReference type="Pfam" id="PF01476">
    <property type="entry name" value="LysM"/>
    <property type="match status" value="1"/>
</dbReference>
<feature type="compositionally biased region" description="Basic and acidic residues" evidence="1">
    <location>
        <begin position="101"/>
        <end position="131"/>
    </location>
</feature>
<feature type="region of interest" description="Disordered" evidence="1">
    <location>
        <begin position="1"/>
        <end position="48"/>
    </location>
</feature>
<gene>
    <name evidence="4" type="ORF">SD77_2303</name>
</gene>
<dbReference type="CDD" id="cd00118">
    <property type="entry name" value="LysM"/>
    <property type="match status" value="1"/>
</dbReference>
<dbReference type="Proteomes" id="UP000031982">
    <property type="component" value="Unassembled WGS sequence"/>
</dbReference>
<sequence>MTKDPYRELAQKTRVEIQRVKREATEQPTEQPIEESPSRMERKEEKKQKQYPLLKVLLVFFITLPFITLFWYSYTKDRDDSSTTVVTEEANPSTPLYETEEDKKETEQQAGENKETDSGSEEKEKSAEPAREAIASTVETAPEKVSERPEEKPEPKLEPKPVPKPEPVPKPKSEPKQEPKPEGKVVYHTVKPQETVFRISMTYYNSQSGIEKIRQANNLNGNDIKVGQVLKIPLP</sequence>
<keyword evidence="2" id="KW-0472">Membrane</keyword>
<keyword evidence="2" id="KW-0812">Transmembrane</keyword>
<comment type="caution">
    <text evidence="4">The sequence shown here is derived from an EMBL/GenBank/DDBJ whole genome shotgun (WGS) entry which is preliminary data.</text>
</comment>
<evidence type="ECO:0000256" key="2">
    <source>
        <dbReference type="SAM" id="Phobius"/>
    </source>
</evidence>
<feature type="compositionally biased region" description="Basic and acidic residues" evidence="1">
    <location>
        <begin position="36"/>
        <end position="48"/>
    </location>
</feature>
<dbReference type="SUPFAM" id="SSF54106">
    <property type="entry name" value="LysM domain"/>
    <property type="match status" value="1"/>
</dbReference>
<organism evidence="4 5">
    <name type="scientific">Bacillus badius</name>
    <dbReference type="NCBI Taxonomy" id="1455"/>
    <lineage>
        <taxon>Bacteria</taxon>
        <taxon>Bacillati</taxon>
        <taxon>Bacillota</taxon>
        <taxon>Bacilli</taxon>
        <taxon>Bacillales</taxon>
        <taxon>Bacillaceae</taxon>
        <taxon>Pseudobacillus</taxon>
    </lineage>
</organism>
<proteinExistence type="predicted"/>
<feature type="compositionally biased region" description="Polar residues" evidence="1">
    <location>
        <begin position="82"/>
        <end position="96"/>
    </location>
</feature>
<feature type="transmembrane region" description="Helical" evidence="2">
    <location>
        <begin position="52"/>
        <end position="74"/>
    </location>
</feature>
<keyword evidence="5" id="KW-1185">Reference proteome</keyword>
<protein>
    <submittedName>
        <fullName evidence="4">Ferric siderophore transport system, periplasmic binding protein TonB</fullName>
    </submittedName>
</protein>
<evidence type="ECO:0000256" key="1">
    <source>
        <dbReference type="SAM" id="MobiDB-lite"/>
    </source>
</evidence>
<feature type="compositionally biased region" description="Basic and acidic residues" evidence="1">
    <location>
        <begin position="141"/>
        <end position="185"/>
    </location>
</feature>
<accession>A0ABR5AYN5</accession>
<dbReference type="SMART" id="SM00257">
    <property type="entry name" value="LysM"/>
    <property type="match status" value="1"/>
</dbReference>
<dbReference type="PROSITE" id="PS51782">
    <property type="entry name" value="LYSM"/>
    <property type="match status" value="1"/>
</dbReference>
<dbReference type="EMBL" id="JXLP01000002">
    <property type="protein sequence ID" value="KIL79849.1"/>
    <property type="molecule type" value="Genomic_DNA"/>
</dbReference>
<evidence type="ECO:0000313" key="5">
    <source>
        <dbReference type="Proteomes" id="UP000031982"/>
    </source>
</evidence>
<evidence type="ECO:0000259" key="3">
    <source>
        <dbReference type="PROSITE" id="PS51782"/>
    </source>
</evidence>